<dbReference type="Proteomes" id="UP001610432">
    <property type="component" value="Unassembled WGS sequence"/>
</dbReference>
<gene>
    <name evidence="1" type="ORF">BJX67DRAFT_335256</name>
</gene>
<evidence type="ECO:0000313" key="2">
    <source>
        <dbReference type="Proteomes" id="UP001610432"/>
    </source>
</evidence>
<dbReference type="RefSeq" id="XP_070880520.1">
    <property type="nucleotide sequence ID" value="XM_071027581.1"/>
</dbReference>
<reference evidence="1 2" key="1">
    <citation type="submission" date="2024-07" db="EMBL/GenBank/DDBJ databases">
        <title>Section-level genome sequencing and comparative genomics of Aspergillus sections Usti and Cavernicolus.</title>
        <authorList>
            <consortium name="Lawrence Berkeley National Laboratory"/>
            <person name="Nybo J.L."/>
            <person name="Vesth T.C."/>
            <person name="Theobald S."/>
            <person name="Frisvad J.C."/>
            <person name="Larsen T.O."/>
            <person name="Kjaerboelling I."/>
            <person name="Rothschild-Mancinelli K."/>
            <person name="Lyhne E.K."/>
            <person name="Kogle M.E."/>
            <person name="Barry K."/>
            <person name="Clum A."/>
            <person name="Na H."/>
            <person name="Ledsgaard L."/>
            <person name="Lin J."/>
            <person name="Lipzen A."/>
            <person name="Kuo A."/>
            <person name="Riley R."/>
            <person name="Mondo S."/>
            <person name="Labutti K."/>
            <person name="Haridas S."/>
            <person name="Pangalinan J."/>
            <person name="Salamov A.A."/>
            <person name="Simmons B.A."/>
            <person name="Magnuson J.K."/>
            <person name="Chen J."/>
            <person name="Drula E."/>
            <person name="Henrissat B."/>
            <person name="Wiebenga A."/>
            <person name="Lubbers R.J."/>
            <person name="Gomes A.C."/>
            <person name="Macurrencykelacurrency M.R."/>
            <person name="Stajich J."/>
            <person name="Grigoriev I.V."/>
            <person name="Mortensen U.H."/>
            <person name="De Vries R.P."/>
            <person name="Baker S.E."/>
            <person name="Andersen M.R."/>
        </authorList>
    </citation>
    <scope>NUCLEOTIDE SEQUENCE [LARGE SCALE GENOMIC DNA]</scope>
    <source>
        <strain evidence="1 2">CBS 449.75</strain>
    </source>
</reference>
<comment type="caution">
    <text evidence="1">The sequence shown here is derived from an EMBL/GenBank/DDBJ whole genome shotgun (WGS) entry which is preliminary data.</text>
</comment>
<proteinExistence type="predicted"/>
<organism evidence="1 2">
    <name type="scientific">Aspergillus lucknowensis</name>
    <dbReference type="NCBI Taxonomy" id="176173"/>
    <lineage>
        <taxon>Eukaryota</taxon>
        <taxon>Fungi</taxon>
        <taxon>Dikarya</taxon>
        <taxon>Ascomycota</taxon>
        <taxon>Pezizomycotina</taxon>
        <taxon>Eurotiomycetes</taxon>
        <taxon>Eurotiomycetidae</taxon>
        <taxon>Eurotiales</taxon>
        <taxon>Aspergillaceae</taxon>
        <taxon>Aspergillus</taxon>
        <taxon>Aspergillus subgen. Nidulantes</taxon>
    </lineage>
</organism>
<name>A0ABR4L718_9EURO</name>
<protein>
    <submittedName>
        <fullName evidence="1">Uncharacterized protein</fullName>
    </submittedName>
</protein>
<sequence length="93" mass="10515">MNLWADNKFGNRIMGTYGHDGMITIQSGRSTHKIRLTECDIERHGPVPPFETQDIILLFRYAYAVVLRCAVQVPYSVARSLLPKLGKLPYPAP</sequence>
<accession>A0ABR4L718</accession>
<keyword evidence="2" id="KW-1185">Reference proteome</keyword>
<dbReference type="GeneID" id="98142653"/>
<evidence type="ECO:0000313" key="1">
    <source>
        <dbReference type="EMBL" id="KAL2859964.1"/>
    </source>
</evidence>
<dbReference type="EMBL" id="JBFXLQ010000092">
    <property type="protein sequence ID" value="KAL2859964.1"/>
    <property type="molecule type" value="Genomic_DNA"/>
</dbReference>